<keyword evidence="1" id="KW-0472">Membrane</keyword>
<dbReference type="Proteomes" id="UP000638732">
    <property type="component" value="Unassembled WGS sequence"/>
</dbReference>
<feature type="domain" description="DUF4350" evidence="2">
    <location>
        <begin position="38"/>
        <end position="219"/>
    </location>
</feature>
<keyword evidence="4" id="KW-1185">Reference proteome</keyword>
<evidence type="ECO:0000259" key="2">
    <source>
        <dbReference type="Pfam" id="PF14258"/>
    </source>
</evidence>
<comment type="caution">
    <text evidence="3">The sequence shown here is derived from an EMBL/GenBank/DDBJ whole genome shotgun (WGS) entry which is preliminary data.</text>
</comment>
<dbReference type="RefSeq" id="WP_166588265.1">
    <property type="nucleotide sequence ID" value="NZ_WWEO01000045.1"/>
</dbReference>
<evidence type="ECO:0000256" key="1">
    <source>
        <dbReference type="SAM" id="Phobius"/>
    </source>
</evidence>
<dbReference type="AlphaFoldDB" id="A0A965ZMA5"/>
<feature type="transmembrane region" description="Helical" evidence="1">
    <location>
        <begin position="256"/>
        <end position="274"/>
    </location>
</feature>
<feature type="transmembrane region" description="Helical" evidence="1">
    <location>
        <begin position="6"/>
        <end position="23"/>
    </location>
</feature>
<gene>
    <name evidence="3" type="ORF">GSY63_23330</name>
</gene>
<reference evidence="3" key="2">
    <citation type="submission" date="2020-10" db="EMBL/GenBank/DDBJ databases">
        <title>Mucilaginibacter sp. nov., isolated from soil.</title>
        <authorList>
            <person name="Jeon C.O."/>
        </authorList>
    </citation>
    <scope>NUCLEOTIDE SEQUENCE</scope>
    <source>
        <strain evidence="3">R11</strain>
    </source>
</reference>
<evidence type="ECO:0000313" key="4">
    <source>
        <dbReference type="Proteomes" id="UP000638732"/>
    </source>
</evidence>
<dbReference type="EMBL" id="WWEO01000045">
    <property type="protein sequence ID" value="NCD72316.1"/>
    <property type="molecule type" value="Genomic_DNA"/>
</dbReference>
<proteinExistence type="predicted"/>
<protein>
    <submittedName>
        <fullName evidence="3">DUF4350 domain-containing protein</fullName>
    </submittedName>
</protein>
<keyword evidence="1" id="KW-1133">Transmembrane helix</keyword>
<name>A0A965ZMA5_9SPHI</name>
<sequence>MKDLKIYIVIASLLLVGYIVVQYNRPKTIDWTQTLNNDDKIPFGTYILFNRLHDIFPGANVQTFREPVYNVISDHGNKPGTYIIICGTANINEYDYNKLVRYLKNGSNVFIAAKDFGTYIKKNLKVETYSDPFNNHNTPVHFLNKYVDSTEYYNTDKYVGNSYFSKIDTAKAIVLGENGSHQSNFIKFNIGKGALYLSANPLLFSNYNILQPKGANYAAIALSNLKNTKDIFWDEYYTQGRTGQESLMRVFLRDPLLRSAFYIAFFSLLIFVLYEMKRRQRIIPIIEPLSNTSAEFAKVVGQVYYEQRNNNNIAQKKATYFLEFVRTHYYLKTNQLSDEFTRTLAQKSGADLALLQNIIAHFIMARTGQPVSDRELIELNQNIEQFYIQSR</sequence>
<organism evidence="3 4">
    <name type="scientific">Mucilaginibacter agri</name>
    <dbReference type="NCBI Taxonomy" id="2695265"/>
    <lineage>
        <taxon>Bacteria</taxon>
        <taxon>Pseudomonadati</taxon>
        <taxon>Bacteroidota</taxon>
        <taxon>Sphingobacteriia</taxon>
        <taxon>Sphingobacteriales</taxon>
        <taxon>Sphingobacteriaceae</taxon>
        <taxon>Mucilaginibacter</taxon>
    </lineage>
</organism>
<reference evidence="3" key="1">
    <citation type="submission" date="2020-01" db="EMBL/GenBank/DDBJ databases">
        <authorList>
            <person name="Seo Y.L."/>
        </authorList>
    </citation>
    <scope>NUCLEOTIDE SEQUENCE</scope>
    <source>
        <strain evidence="3">R11</strain>
    </source>
</reference>
<accession>A0A965ZMA5</accession>
<keyword evidence="1" id="KW-0812">Transmembrane</keyword>
<dbReference type="Pfam" id="PF14258">
    <property type="entry name" value="DUF4350"/>
    <property type="match status" value="1"/>
</dbReference>
<dbReference type="InterPro" id="IPR025646">
    <property type="entry name" value="DUF4350"/>
</dbReference>
<evidence type="ECO:0000313" key="3">
    <source>
        <dbReference type="EMBL" id="NCD72316.1"/>
    </source>
</evidence>